<feature type="region of interest" description="Disordered" evidence="1">
    <location>
        <begin position="1"/>
        <end position="52"/>
    </location>
</feature>
<accession>A0A9P7ECH0</accession>
<evidence type="ECO:0000256" key="1">
    <source>
        <dbReference type="SAM" id="MobiDB-lite"/>
    </source>
</evidence>
<feature type="compositionally biased region" description="Basic and acidic residues" evidence="1">
    <location>
        <begin position="1"/>
        <end position="13"/>
    </location>
</feature>
<evidence type="ECO:0000313" key="3">
    <source>
        <dbReference type="Proteomes" id="UP000807769"/>
    </source>
</evidence>
<dbReference type="AlphaFoldDB" id="A0A9P7ECH0"/>
<evidence type="ECO:0000313" key="2">
    <source>
        <dbReference type="EMBL" id="KAG1817648.1"/>
    </source>
</evidence>
<dbReference type="RefSeq" id="XP_041193890.1">
    <property type="nucleotide sequence ID" value="XM_041332822.1"/>
</dbReference>
<dbReference type="EMBL" id="JABBWG010000013">
    <property type="protein sequence ID" value="KAG1817648.1"/>
    <property type="molecule type" value="Genomic_DNA"/>
</dbReference>
<organism evidence="2 3">
    <name type="scientific">Suillus subaureus</name>
    <dbReference type="NCBI Taxonomy" id="48587"/>
    <lineage>
        <taxon>Eukaryota</taxon>
        <taxon>Fungi</taxon>
        <taxon>Dikarya</taxon>
        <taxon>Basidiomycota</taxon>
        <taxon>Agaricomycotina</taxon>
        <taxon>Agaricomycetes</taxon>
        <taxon>Agaricomycetidae</taxon>
        <taxon>Boletales</taxon>
        <taxon>Suillineae</taxon>
        <taxon>Suillaceae</taxon>
        <taxon>Suillus</taxon>
    </lineage>
</organism>
<comment type="caution">
    <text evidence="2">The sequence shown here is derived from an EMBL/GenBank/DDBJ whole genome shotgun (WGS) entry which is preliminary data.</text>
</comment>
<proteinExistence type="predicted"/>
<keyword evidence="3" id="KW-1185">Reference proteome</keyword>
<sequence>MYDPKKMVERQHPDISFGNLNSIISTPKEPAAHQSYEPTGSYLSVGTDEQEETLEDEKDTWLDEKLAAKPVQDLAFDIKVDANLHAPIVTKVLSDECKESPINGLGGDATEDDADLEDKDTEWGGKFWCMHAGIVKKCSLNAPRELAAIKD</sequence>
<reference evidence="2" key="1">
    <citation type="journal article" date="2020" name="New Phytol.">
        <title>Comparative genomics reveals dynamic genome evolution in host specialist ectomycorrhizal fungi.</title>
        <authorList>
            <person name="Lofgren L.A."/>
            <person name="Nguyen N.H."/>
            <person name="Vilgalys R."/>
            <person name="Ruytinx J."/>
            <person name="Liao H.L."/>
            <person name="Branco S."/>
            <person name="Kuo A."/>
            <person name="LaButti K."/>
            <person name="Lipzen A."/>
            <person name="Andreopoulos W."/>
            <person name="Pangilinan J."/>
            <person name="Riley R."/>
            <person name="Hundley H."/>
            <person name="Na H."/>
            <person name="Barry K."/>
            <person name="Grigoriev I.V."/>
            <person name="Stajich J.E."/>
            <person name="Kennedy P.G."/>
        </authorList>
    </citation>
    <scope>NUCLEOTIDE SEQUENCE</scope>
    <source>
        <strain evidence="2">MN1</strain>
    </source>
</reference>
<dbReference type="GeneID" id="64626839"/>
<name>A0A9P7ECH0_9AGAM</name>
<gene>
    <name evidence="2" type="ORF">BJ212DRAFT_1299174</name>
</gene>
<dbReference type="OrthoDB" id="2686875at2759"/>
<protein>
    <submittedName>
        <fullName evidence="2">Uncharacterized protein</fullName>
    </submittedName>
</protein>
<dbReference type="Proteomes" id="UP000807769">
    <property type="component" value="Unassembled WGS sequence"/>
</dbReference>